<evidence type="ECO:0000259" key="1">
    <source>
        <dbReference type="Pfam" id="PF10102"/>
    </source>
</evidence>
<dbReference type="HOGENOM" id="CLU_569402_0_0_2"/>
<dbReference type="Pfam" id="PF10102">
    <property type="entry name" value="DUF2341"/>
    <property type="match status" value="1"/>
</dbReference>
<proteinExistence type="predicted"/>
<keyword evidence="3" id="KW-1185">Reference proteome</keyword>
<dbReference type="STRING" id="647113.Metok_0320"/>
<dbReference type="AlphaFoldDB" id="F8AKB0"/>
<dbReference type="InterPro" id="IPR018765">
    <property type="entry name" value="DUF2341"/>
</dbReference>
<accession>F8AKB0</accession>
<dbReference type="KEGG" id="mok:Metok_0320"/>
<dbReference type="GeneID" id="10772438"/>
<gene>
    <name evidence="2" type="ordered locus">Metok_0320</name>
</gene>
<protein>
    <recommendedName>
        <fullName evidence="1">DUF2341 domain-containing protein</fullName>
    </recommendedName>
</protein>
<dbReference type="eggNOG" id="arCOG03508">
    <property type="taxonomic scope" value="Archaea"/>
</dbReference>
<organism evidence="2 3">
    <name type="scientific">Methanothermococcus okinawensis (strain DSM 14208 / JCM 11175 / IH1)</name>
    <dbReference type="NCBI Taxonomy" id="647113"/>
    <lineage>
        <taxon>Archaea</taxon>
        <taxon>Methanobacteriati</taxon>
        <taxon>Methanobacteriota</taxon>
        <taxon>Methanomada group</taxon>
        <taxon>Methanococci</taxon>
        <taxon>Methanococcales</taxon>
        <taxon>Methanococcaceae</taxon>
        <taxon>Methanothermococcus</taxon>
    </lineage>
</organism>
<dbReference type="EMBL" id="CP002792">
    <property type="protein sequence ID" value="AEH06310.1"/>
    <property type="molecule type" value="Genomic_DNA"/>
</dbReference>
<dbReference type="OrthoDB" id="101984at2157"/>
<evidence type="ECO:0000313" key="3">
    <source>
        <dbReference type="Proteomes" id="UP000009296"/>
    </source>
</evidence>
<dbReference type="Proteomes" id="UP000009296">
    <property type="component" value="Chromosome"/>
</dbReference>
<name>F8AKB0_METOI</name>
<feature type="domain" description="DUF2341" evidence="1">
    <location>
        <begin position="81"/>
        <end position="130"/>
    </location>
</feature>
<evidence type="ECO:0000313" key="2">
    <source>
        <dbReference type="EMBL" id="AEH06310.1"/>
    </source>
</evidence>
<sequence>MTVDYETYQTIIRTVKKMMENLGNIPNNFKFLSDGSFQLVNEATVWDDMTSQNIVGHNTINYVLEATEFEQPIPYTVFDNNVWLKCSIPANKSITVTFTPDSNKQPVNPDNIFEFFDDFDGNSLDTNKWTGSASINNGTITGNNWDIHSKKSFTLPIIIETKVKYISSTSDTSHWFGIYQGNSFGNNLCYWRFDSSVEIYSPNEKIETINHNDGYDYFVAYYTPNKVGVSANGHYGQSASKKGLNNQSITLKSYSGCKVSVDWVFVRKYADEEPTINVLQNSDGSYTVTISNPNNYNLEDYQVKISGLDLTKTYNVTVKTTTPTLVCDAMPNDKESYLTFYTMFSHQVKVNGIAHFYVRTYIPPDAPEGDVVLKLEWQTHPIEAIIESDTGNIINLSTYNTITKSVKKQFHITSDMHGKNIVLCFCTIDTIKNFDQTVFSNLTRLTDDANDTFNSALPILYASWCAEVDTLGSRTPSEK</sequence>
<reference evidence="2" key="1">
    <citation type="submission" date="2011-05" db="EMBL/GenBank/DDBJ databases">
        <title>Complete sequence of chromosome of Methanothermococcus okinawensis IH1.</title>
        <authorList>
            <consortium name="US DOE Joint Genome Institute"/>
            <person name="Lucas S."/>
            <person name="Han J."/>
            <person name="Lapidus A."/>
            <person name="Cheng J.-F."/>
            <person name="Goodwin L."/>
            <person name="Pitluck S."/>
            <person name="Peters L."/>
            <person name="Mikhailova N."/>
            <person name="Held B."/>
            <person name="Han C."/>
            <person name="Tapia R."/>
            <person name="Land M."/>
            <person name="Hauser L."/>
            <person name="Kyrpides N."/>
            <person name="Ivanova N."/>
            <person name="Pagani I."/>
            <person name="Sieprawska-Lupa M."/>
            <person name="Takai K."/>
            <person name="Miyazaki J."/>
            <person name="Whitman W."/>
            <person name="Woyke T."/>
        </authorList>
    </citation>
    <scope>NUCLEOTIDE SEQUENCE [LARGE SCALE GENOMIC DNA]</scope>
    <source>
        <strain evidence="2">IH1</strain>
    </source>
</reference>
<dbReference type="RefSeq" id="WP_013866496.1">
    <property type="nucleotide sequence ID" value="NC_015636.1"/>
</dbReference>